<dbReference type="EMBL" id="JH603168">
    <property type="protein sequence ID" value="EIC22826.1"/>
    <property type="molecule type" value="Genomic_DNA"/>
</dbReference>
<dbReference type="RefSeq" id="WP_009146911.1">
    <property type="nucleotide sequence ID" value="NZ_CP121471.1"/>
</dbReference>
<dbReference type="STRING" id="631362.Thi970DRAFT_00461"/>
<dbReference type="HOGENOM" id="CLU_162353_1_0_6"/>
<dbReference type="eggNOG" id="ENOG5032YPG">
    <property type="taxonomic scope" value="Bacteria"/>
</dbReference>
<organism evidence="1 2">
    <name type="scientific">Thiorhodovibrio frisius</name>
    <dbReference type="NCBI Taxonomy" id="631362"/>
    <lineage>
        <taxon>Bacteria</taxon>
        <taxon>Pseudomonadati</taxon>
        <taxon>Pseudomonadota</taxon>
        <taxon>Gammaproteobacteria</taxon>
        <taxon>Chromatiales</taxon>
        <taxon>Chromatiaceae</taxon>
        <taxon>Thiorhodovibrio</taxon>
    </lineage>
</organism>
<keyword evidence="2" id="KW-1185">Reference proteome</keyword>
<accession>H8YWK0</accession>
<evidence type="ECO:0008006" key="3">
    <source>
        <dbReference type="Google" id="ProtNLM"/>
    </source>
</evidence>
<reference evidence="1 2" key="2">
    <citation type="submission" date="2011-11" db="EMBL/GenBank/DDBJ databases">
        <authorList>
            <consortium name="US DOE Joint Genome Institute"/>
            <person name="Lucas S."/>
            <person name="Han J."/>
            <person name="Lapidus A."/>
            <person name="Cheng J.-F."/>
            <person name="Goodwin L."/>
            <person name="Pitluck S."/>
            <person name="Peters L."/>
            <person name="Ovchinnikova G."/>
            <person name="Zhang X."/>
            <person name="Detter J.C."/>
            <person name="Han C."/>
            <person name="Tapia R."/>
            <person name="Land M."/>
            <person name="Hauser L."/>
            <person name="Kyrpides N."/>
            <person name="Ivanova N."/>
            <person name="Pagani I."/>
            <person name="Vogl K."/>
            <person name="Liu Z."/>
            <person name="Overmann J."/>
            <person name="Frigaard N.-U."/>
            <person name="Bryant D."/>
            <person name="Woyke T."/>
        </authorList>
    </citation>
    <scope>NUCLEOTIDE SEQUENCE [LARGE SCALE GENOMIC DNA]</scope>
    <source>
        <strain evidence="1 2">970</strain>
    </source>
</reference>
<reference evidence="2" key="1">
    <citation type="submission" date="2011-06" db="EMBL/GenBank/DDBJ databases">
        <authorList>
            <consortium name="US DOE Joint Genome Institute (JGI-PGF)"/>
            <person name="Lucas S."/>
            <person name="Han J."/>
            <person name="Lapidus A."/>
            <person name="Cheng J.-F."/>
            <person name="Goodwin L."/>
            <person name="Pitluck S."/>
            <person name="Peters L."/>
            <person name="Land M.L."/>
            <person name="Hauser L."/>
            <person name="Vogl K."/>
            <person name="Liu Z."/>
            <person name="Overmann J."/>
            <person name="Frigaard N.-U."/>
            <person name="Bryant D.A."/>
            <person name="Woyke T.J."/>
        </authorList>
    </citation>
    <scope>NUCLEOTIDE SEQUENCE [LARGE SCALE GENOMIC DNA]</scope>
    <source>
        <strain evidence="2">970</strain>
    </source>
</reference>
<proteinExistence type="predicted"/>
<evidence type="ECO:0000313" key="2">
    <source>
        <dbReference type="Proteomes" id="UP000002964"/>
    </source>
</evidence>
<protein>
    <recommendedName>
        <fullName evidence="3">Plasmid related protein</fullName>
    </recommendedName>
</protein>
<dbReference type="Proteomes" id="UP000002964">
    <property type="component" value="Unassembled WGS sequence"/>
</dbReference>
<gene>
    <name evidence="1" type="ORF">Thi970DRAFT_00461</name>
</gene>
<evidence type="ECO:0000313" key="1">
    <source>
        <dbReference type="EMBL" id="EIC22826.1"/>
    </source>
</evidence>
<dbReference type="AlphaFoldDB" id="H8YWK0"/>
<sequence>MRKPLFEMGRTLATAGVMAVLEERGQQDLLQSVLHRHCYGDWGDVDEDDWRANEQALQDNERLVSVYKVDSGLRLWIITEADRCQTTVMLPEEY</sequence>
<name>H8YWK0_9GAMM</name>